<dbReference type="CDD" id="cd11743">
    <property type="entry name" value="Cthe_2751_like"/>
    <property type="match status" value="1"/>
</dbReference>
<dbReference type="Proteomes" id="UP001498476">
    <property type="component" value="Unassembled WGS sequence"/>
</dbReference>
<feature type="domain" description="DUF5071" evidence="1">
    <location>
        <begin position="73"/>
        <end position="196"/>
    </location>
</feature>
<reference evidence="2 3" key="1">
    <citation type="journal article" date="2025" name="Microbiol. Resour. Announc.">
        <title>Draft genome sequences for Neonectria magnoliae and Neonectria punicea, canker pathogens of Liriodendron tulipifera and Acer saccharum in West Virginia.</title>
        <authorList>
            <person name="Petronek H.M."/>
            <person name="Kasson M.T."/>
            <person name="Metheny A.M."/>
            <person name="Stauder C.M."/>
            <person name="Lovett B."/>
            <person name="Lynch S.C."/>
            <person name="Garnas J.R."/>
            <person name="Kasson L.R."/>
            <person name="Stajich J.E."/>
        </authorList>
    </citation>
    <scope>NUCLEOTIDE SEQUENCE [LARGE SCALE GENOMIC DNA]</scope>
    <source>
        <strain evidence="2 3">NRRL 64653</strain>
    </source>
</reference>
<sequence length="209" mass="23855">MKTPTTLLGLPFTRSWLNSLRTRYGTTGRPWTHSLLQSPIDADATSPHYDGTASLRQESKDLIRYLDNPEAVWVPSHKADCIGERSLQERVTTGEQMRPHIPGLLDWLADPNWPPFPGCRKQLARFPEETVEPIRRLFAKERGDGGWLLNVLEFVMECVPVGPLWEGLRAEVQAMADDPRGDEDDCELSDCARQWLAMLDAWNERTRET</sequence>
<dbReference type="Pfam" id="PF16804">
    <property type="entry name" value="DUF5071"/>
    <property type="match status" value="1"/>
</dbReference>
<dbReference type="InterPro" id="IPR031837">
    <property type="entry name" value="DUF5071"/>
</dbReference>
<name>A0ABR1GSK5_9HYPO</name>
<dbReference type="Gene3D" id="1.25.40.750">
    <property type="entry name" value="Domain of unknown function DUF5071"/>
    <property type="match status" value="1"/>
</dbReference>
<evidence type="ECO:0000313" key="3">
    <source>
        <dbReference type="Proteomes" id="UP001498476"/>
    </source>
</evidence>
<dbReference type="InterPro" id="IPR038692">
    <property type="entry name" value="Cthe_2751_sf"/>
</dbReference>
<organism evidence="2 3">
    <name type="scientific">Neonectria punicea</name>
    <dbReference type="NCBI Taxonomy" id="979145"/>
    <lineage>
        <taxon>Eukaryota</taxon>
        <taxon>Fungi</taxon>
        <taxon>Dikarya</taxon>
        <taxon>Ascomycota</taxon>
        <taxon>Pezizomycotina</taxon>
        <taxon>Sordariomycetes</taxon>
        <taxon>Hypocreomycetidae</taxon>
        <taxon>Hypocreales</taxon>
        <taxon>Nectriaceae</taxon>
        <taxon>Neonectria</taxon>
    </lineage>
</organism>
<keyword evidence="3" id="KW-1185">Reference proteome</keyword>
<dbReference type="EMBL" id="JAZAVJ010000188">
    <property type="protein sequence ID" value="KAK7408389.1"/>
    <property type="molecule type" value="Genomic_DNA"/>
</dbReference>
<comment type="caution">
    <text evidence="2">The sequence shown here is derived from an EMBL/GenBank/DDBJ whole genome shotgun (WGS) entry which is preliminary data.</text>
</comment>
<evidence type="ECO:0000313" key="2">
    <source>
        <dbReference type="EMBL" id="KAK7408389.1"/>
    </source>
</evidence>
<gene>
    <name evidence="2" type="ORF">QQX98_009429</name>
</gene>
<proteinExistence type="predicted"/>
<protein>
    <recommendedName>
        <fullName evidence="1">DUF5071 domain-containing protein</fullName>
    </recommendedName>
</protein>
<evidence type="ECO:0000259" key="1">
    <source>
        <dbReference type="Pfam" id="PF16804"/>
    </source>
</evidence>
<accession>A0ABR1GSK5</accession>